<evidence type="ECO:0000313" key="3">
    <source>
        <dbReference type="EMBL" id="TWF96882.1"/>
    </source>
</evidence>
<dbReference type="GO" id="GO:0070566">
    <property type="term" value="F:adenylyltransferase activity"/>
    <property type="evidence" value="ECO:0007669"/>
    <property type="project" value="TreeGrafter"/>
</dbReference>
<dbReference type="AlphaFoldDB" id="A0A561UBY9"/>
<protein>
    <submittedName>
        <fullName evidence="3">Fatty-acyl-CoA synthase</fullName>
    </submittedName>
</protein>
<dbReference type="Gene3D" id="3.30.300.30">
    <property type="match status" value="1"/>
</dbReference>
<dbReference type="PANTHER" id="PTHR22754">
    <property type="entry name" value="DISCO-INTERACTING PROTEIN 2 DIP2 -RELATED"/>
    <property type="match status" value="1"/>
</dbReference>
<comment type="similarity">
    <text evidence="1">Belongs to the ATP-dependent AMP-binding enzyme family.</text>
</comment>
<evidence type="ECO:0000259" key="2">
    <source>
        <dbReference type="Pfam" id="PF00501"/>
    </source>
</evidence>
<name>A0A561UBY9_9ACTN</name>
<dbReference type="Gene3D" id="3.40.50.12780">
    <property type="entry name" value="N-terminal domain of ligase-like"/>
    <property type="match status" value="1"/>
</dbReference>
<reference evidence="3 4" key="1">
    <citation type="submission" date="2019-06" db="EMBL/GenBank/DDBJ databases">
        <title>Sequencing the genomes of 1000 actinobacteria strains.</title>
        <authorList>
            <person name="Klenk H.-P."/>
        </authorList>
    </citation>
    <scope>NUCLEOTIDE SEQUENCE [LARGE SCALE GENOMIC DNA]</scope>
    <source>
        <strain evidence="3 4">DSM 44826</strain>
    </source>
</reference>
<dbReference type="Pfam" id="PF00501">
    <property type="entry name" value="AMP-binding"/>
    <property type="match status" value="1"/>
</dbReference>
<dbReference type="RefSeq" id="WP_145903177.1">
    <property type="nucleotide sequence ID" value="NZ_BAAAMZ010000042.1"/>
</dbReference>
<dbReference type="Proteomes" id="UP000317940">
    <property type="component" value="Unassembled WGS sequence"/>
</dbReference>
<dbReference type="PANTHER" id="PTHR22754:SF32">
    <property type="entry name" value="DISCO-INTERACTING PROTEIN 2"/>
    <property type="match status" value="1"/>
</dbReference>
<dbReference type="InterPro" id="IPR045851">
    <property type="entry name" value="AMP-bd_C_sf"/>
</dbReference>
<dbReference type="EMBL" id="VIWT01000001">
    <property type="protein sequence ID" value="TWF96882.1"/>
    <property type="molecule type" value="Genomic_DNA"/>
</dbReference>
<dbReference type="OrthoDB" id="3671040at2"/>
<keyword evidence="4" id="KW-1185">Reference proteome</keyword>
<feature type="domain" description="AMP-dependent synthetase/ligase" evidence="2">
    <location>
        <begin position="17"/>
        <end position="401"/>
    </location>
</feature>
<dbReference type="SUPFAM" id="SSF56801">
    <property type="entry name" value="Acetyl-CoA synthetase-like"/>
    <property type="match status" value="1"/>
</dbReference>
<dbReference type="InterPro" id="IPR042099">
    <property type="entry name" value="ANL_N_sf"/>
</dbReference>
<comment type="caution">
    <text evidence="3">The sequence shown here is derived from an EMBL/GenBank/DDBJ whole genome shotgun (WGS) entry which is preliminary data.</text>
</comment>
<organism evidence="3 4">
    <name type="scientific">Kitasatospora viridis</name>
    <dbReference type="NCBI Taxonomy" id="281105"/>
    <lineage>
        <taxon>Bacteria</taxon>
        <taxon>Bacillati</taxon>
        <taxon>Actinomycetota</taxon>
        <taxon>Actinomycetes</taxon>
        <taxon>Kitasatosporales</taxon>
        <taxon>Streptomycetaceae</taxon>
        <taxon>Kitasatospora</taxon>
    </lineage>
</organism>
<dbReference type="GO" id="GO:0005886">
    <property type="term" value="C:plasma membrane"/>
    <property type="evidence" value="ECO:0007669"/>
    <property type="project" value="TreeGrafter"/>
</dbReference>
<evidence type="ECO:0000313" key="4">
    <source>
        <dbReference type="Proteomes" id="UP000317940"/>
    </source>
</evidence>
<dbReference type="GO" id="GO:0006633">
    <property type="term" value="P:fatty acid biosynthetic process"/>
    <property type="evidence" value="ECO:0007669"/>
    <property type="project" value="TreeGrafter"/>
</dbReference>
<dbReference type="InterPro" id="IPR000873">
    <property type="entry name" value="AMP-dep_synth/lig_dom"/>
</dbReference>
<sequence>MSFLWFTDILQKYEEDDAPAHEYLAPDGSWTTLTRRQLLTETRTAAAALTGAGLRPGDRVALVAGDPRPFVPAFLGALWAGLVPVPIAPPPLLGRGDAWAELLDTVVTAAEPRLLCLDAAQRDQVRAPIPVTAYQELADALPDGRDPLPADPERIAYLQFSSGSTARPRAVAARAGAVLANATAIVHQGLAVDPAADRALSWLPLHHDMGLVGFLFAPLTVGLPVSYLPTNAFVRDPGSWLRAMSERSATITFAPNFAFALAARRATPERVAALDLSRVRAVGCGGEPVNREALRRFTEAHAPAGLRPEAVLPCYGLAESTLAVTFHPRGTPLTVRQVSTAALDRGTAEPAADGAPSTEVIGCGRVFRDHELTVRDEDGRELPDHAVGELWVRGPSAAREYVGDPEATARTFRPDGWVRTGDRGYLSGGELFVTGRQKDLLIVRGHNTDPQRVEWLVEALPGARLGGVVACTRPAEETEELVVVVECRTSAAAELPDLVRAVVGERLAMAVHDVVPVRPGSIPRTTSGKPRRQETRRRYLEGELARVC</sequence>
<proteinExistence type="inferred from homology"/>
<accession>A0A561UBY9</accession>
<evidence type="ECO:0000256" key="1">
    <source>
        <dbReference type="ARBA" id="ARBA00006432"/>
    </source>
</evidence>
<gene>
    <name evidence="3" type="ORF">FHX73_11656</name>
</gene>